<name>A0A8X7MPU3_9BASI</name>
<evidence type="ECO:0000313" key="2">
    <source>
        <dbReference type="EMBL" id="KAE8243432.1"/>
    </source>
</evidence>
<feature type="compositionally biased region" description="Low complexity" evidence="1">
    <location>
        <begin position="397"/>
        <end position="406"/>
    </location>
</feature>
<feature type="region of interest" description="Disordered" evidence="1">
    <location>
        <begin position="1"/>
        <end position="133"/>
    </location>
</feature>
<organism evidence="2 3">
    <name type="scientific">Tilletia controversa</name>
    <name type="common">dwarf bunt fungus</name>
    <dbReference type="NCBI Taxonomy" id="13291"/>
    <lineage>
        <taxon>Eukaryota</taxon>
        <taxon>Fungi</taxon>
        <taxon>Dikarya</taxon>
        <taxon>Basidiomycota</taxon>
        <taxon>Ustilaginomycotina</taxon>
        <taxon>Exobasidiomycetes</taxon>
        <taxon>Tilletiales</taxon>
        <taxon>Tilletiaceae</taxon>
        <taxon>Tilletia</taxon>
    </lineage>
</organism>
<comment type="caution">
    <text evidence="2">The sequence shown here is derived from an EMBL/GenBank/DDBJ whole genome shotgun (WGS) entry which is preliminary data.</text>
</comment>
<evidence type="ECO:0000256" key="1">
    <source>
        <dbReference type="SAM" id="MobiDB-lite"/>
    </source>
</evidence>
<evidence type="ECO:0000313" key="3">
    <source>
        <dbReference type="Proteomes" id="UP000077684"/>
    </source>
</evidence>
<feature type="compositionally biased region" description="Acidic residues" evidence="1">
    <location>
        <begin position="115"/>
        <end position="130"/>
    </location>
</feature>
<reference evidence="2" key="2">
    <citation type="journal article" date="2019" name="IMA Fungus">
        <title>Genome sequencing and comparison of five Tilletia species to identify candidate genes for the detection of regulated species infecting wheat.</title>
        <authorList>
            <person name="Nguyen H.D.T."/>
            <person name="Sultana T."/>
            <person name="Kesanakurti P."/>
            <person name="Hambleton S."/>
        </authorList>
    </citation>
    <scope>NUCLEOTIDE SEQUENCE</scope>
    <source>
        <strain evidence="2">DAOMC 236426</strain>
    </source>
</reference>
<dbReference type="Proteomes" id="UP000077684">
    <property type="component" value="Unassembled WGS sequence"/>
</dbReference>
<dbReference type="EMBL" id="LWDE02000897">
    <property type="protein sequence ID" value="KAE8243432.1"/>
    <property type="molecule type" value="Genomic_DNA"/>
</dbReference>
<feature type="compositionally biased region" description="Low complexity" evidence="1">
    <location>
        <begin position="22"/>
        <end position="37"/>
    </location>
</feature>
<feature type="compositionally biased region" description="Polar residues" evidence="1">
    <location>
        <begin position="54"/>
        <end position="65"/>
    </location>
</feature>
<feature type="compositionally biased region" description="Low complexity" evidence="1">
    <location>
        <begin position="93"/>
        <end position="107"/>
    </location>
</feature>
<protein>
    <submittedName>
        <fullName evidence="2">Uncharacterized protein</fullName>
    </submittedName>
</protein>
<gene>
    <name evidence="2" type="ORF">A4X06_0g6321</name>
</gene>
<feature type="region of interest" description="Disordered" evidence="1">
    <location>
        <begin position="394"/>
        <end position="555"/>
    </location>
</feature>
<feature type="compositionally biased region" description="Polar residues" evidence="1">
    <location>
        <begin position="532"/>
        <end position="541"/>
    </location>
</feature>
<reference evidence="2" key="1">
    <citation type="submission" date="2016-04" db="EMBL/GenBank/DDBJ databases">
        <authorList>
            <person name="Nguyen H.D."/>
            <person name="Samba Siva P."/>
            <person name="Cullis J."/>
            <person name="Levesque C.A."/>
            <person name="Hambleton S."/>
        </authorList>
    </citation>
    <scope>NUCLEOTIDE SEQUENCE</scope>
    <source>
        <strain evidence="2">DAOMC 236426</strain>
    </source>
</reference>
<feature type="compositionally biased region" description="Low complexity" evidence="1">
    <location>
        <begin position="418"/>
        <end position="450"/>
    </location>
</feature>
<accession>A0A8X7MPU3</accession>
<dbReference type="AlphaFoldDB" id="A0A8X7MPU3"/>
<keyword evidence="3" id="KW-1185">Reference proteome</keyword>
<feature type="compositionally biased region" description="Polar residues" evidence="1">
    <location>
        <begin position="1"/>
        <end position="17"/>
    </location>
</feature>
<feature type="compositionally biased region" description="Polar residues" evidence="1">
    <location>
        <begin position="451"/>
        <end position="482"/>
    </location>
</feature>
<sequence length="555" mass="60176">MATRRSTAAPTQPTPTESVVVHDSSQDTSSQFSTTSSHFEDSQNTDRSYRDSQPDGTQVVDSQGPNLGEKLHAILNEPGSADVDMEAHERRSTAPSRAGTTAAASTAPRERGDSEYEPSDAGEVEEDDSDGPVPNETLFPHLVYTADDPRHPAFNFSEIRDAALSGQAALPPNTALFELDNSFQPGNLKHVMLLRQGVRNRWKKLGGKQPLKVFPLPAAGRTRHVQVQFPTSEDFAWAPELVIYWKKKGYRSAAFGPALGPRYRIFSTQLPPTAPLDEAADAVFAAMPDHLQIVSLWGLNSGPENHPEEAEFTGHMVAVIYFPCAPGCENDPVPDDILLTLPGWVRFRGRDFETAYDGRGAWCRICRGRGDFHTSDECHHNTCNWCQGKHRTNDCPTNQDSQTSTDDATDLQEQVPPTTAKTTTAGTTTAGDRPVTPTSTTPHSTHTQTQGTPRTPSRSTLRNQTVATPGSSSSRTLVSDSPSLMDRLSKAPTTTKDRKGKGRQAAISDYLVPMGTKKTVPTAATLAPSKRNAPSTGTSASAAHINSRPRPYPAK</sequence>
<proteinExistence type="predicted"/>